<evidence type="ECO:0000313" key="2">
    <source>
        <dbReference type="EMBL" id="MDS0293612.1"/>
    </source>
</evidence>
<reference evidence="2 3" key="1">
    <citation type="submission" date="2022-06" db="EMBL/GenBank/DDBJ databases">
        <title>Halogeometricum sp. a new haloarchaeum isolate from saline soil.</title>
        <authorList>
            <person name="Strakova D."/>
            <person name="Galisteo C."/>
            <person name="Sanchez-Porro C."/>
            <person name="Ventosa A."/>
        </authorList>
    </citation>
    <scope>NUCLEOTIDE SEQUENCE [LARGE SCALE GENOMIC DNA]</scope>
    <source>
        <strain evidence="3">S3BR25-2</strain>
    </source>
</reference>
<dbReference type="PANTHER" id="PTHR19328:SF75">
    <property type="entry name" value="ALDOSE SUGAR DEHYDROGENASE YLII"/>
    <property type="match status" value="1"/>
</dbReference>
<dbReference type="SUPFAM" id="SSF50952">
    <property type="entry name" value="Soluble quinoprotein glucose dehydrogenase"/>
    <property type="match status" value="1"/>
</dbReference>
<dbReference type="Proteomes" id="UP001254813">
    <property type="component" value="Unassembled WGS sequence"/>
</dbReference>
<dbReference type="EMBL" id="JAMQOQ010000001">
    <property type="protein sequence ID" value="MDS0293612.1"/>
    <property type="molecule type" value="Genomic_DNA"/>
</dbReference>
<organism evidence="2 3">
    <name type="scientific">Halogeometricum luteum</name>
    <dbReference type="NCBI Taxonomy" id="2950537"/>
    <lineage>
        <taxon>Archaea</taxon>
        <taxon>Methanobacteriati</taxon>
        <taxon>Methanobacteriota</taxon>
        <taxon>Stenosarchaea group</taxon>
        <taxon>Halobacteria</taxon>
        <taxon>Halobacteriales</taxon>
        <taxon>Haloferacaceae</taxon>
        <taxon>Halogeometricum</taxon>
    </lineage>
</organism>
<gene>
    <name evidence="2" type="ORF">NDI79_05410</name>
</gene>
<name>A0ABU2FYK5_9EURY</name>
<proteinExistence type="predicted"/>
<feature type="domain" description="Glucose/Sorbosone dehydrogenase" evidence="1">
    <location>
        <begin position="53"/>
        <end position="312"/>
    </location>
</feature>
<evidence type="ECO:0000259" key="1">
    <source>
        <dbReference type="Pfam" id="PF07995"/>
    </source>
</evidence>
<dbReference type="InterPro" id="IPR011042">
    <property type="entry name" value="6-blade_b-propeller_TolB-like"/>
</dbReference>
<dbReference type="Pfam" id="PF07995">
    <property type="entry name" value="GSDH"/>
    <property type="match status" value="1"/>
</dbReference>
<dbReference type="PANTHER" id="PTHR19328">
    <property type="entry name" value="HEDGEHOG-INTERACTING PROTEIN"/>
    <property type="match status" value="1"/>
</dbReference>
<evidence type="ECO:0000313" key="3">
    <source>
        <dbReference type="Proteomes" id="UP001254813"/>
    </source>
</evidence>
<keyword evidence="3" id="KW-1185">Reference proteome</keyword>
<accession>A0ABU2FYK5</accession>
<dbReference type="RefSeq" id="WP_310927420.1">
    <property type="nucleotide sequence ID" value="NZ_JAMQOQ010000001.1"/>
</dbReference>
<comment type="caution">
    <text evidence="2">The sequence shown here is derived from an EMBL/GenBank/DDBJ whole genome shotgun (WGS) entry which is preliminary data.</text>
</comment>
<dbReference type="Gene3D" id="2.120.10.30">
    <property type="entry name" value="TolB, C-terminal domain"/>
    <property type="match status" value="1"/>
</dbReference>
<protein>
    <submittedName>
        <fullName evidence="2">PQQ-dependent sugar dehydrogenase</fullName>
    </submittedName>
</protein>
<dbReference type="InterPro" id="IPR012938">
    <property type="entry name" value="Glc/Sorbosone_DH"/>
</dbReference>
<dbReference type="InterPro" id="IPR011041">
    <property type="entry name" value="Quinoprot_gluc/sorb_DH_b-prop"/>
</dbReference>
<sequence length="454" mass="49573">MNRRTFLGGVAGSAVVGGLLNWRTEWGVQRPQTSLLDDGPGVTVALEPVVTGLEQPVAFEPIPGRAGNYVADKLGRIYVHDGDGLRDEPLLDARDRLMELVSWEQGLLGLELHPDFENTRRYYVRYSAPRRPGTPADHDHTFVLSEFTATEDLLGTVPDSERTILEIPQYGRNHNAGAIEFGPDGYLYVAVGDGNNGGGDGGTGHANDWYLLNRGGNGQNLTDNLLGSILRIDVDAGGDEPYAVPSDNPLVGRDGLDEQYAWGFRNPYRMSFDGDDLYVGDVGEDKYEEINLVRRGGNYGWNVREGTRCFSNRFSMAALAKVTGGEQTYPVCPTTTPMGEPLIDPVVCYPHSRDGETFGSAVIAGYRYRGADVPELDGKYLFGDVLGSLFVATPTESEDEMWPIETARATTTDGEPFRSPVLSFGRDEDDELYVLASTFEAGSGTVYRVRSAGE</sequence>